<organism evidence="7 8">
    <name type="scientific">Aristolochia fimbriata</name>
    <name type="common">White veined hardy Dutchman's pipe vine</name>
    <dbReference type="NCBI Taxonomy" id="158543"/>
    <lineage>
        <taxon>Eukaryota</taxon>
        <taxon>Viridiplantae</taxon>
        <taxon>Streptophyta</taxon>
        <taxon>Embryophyta</taxon>
        <taxon>Tracheophyta</taxon>
        <taxon>Spermatophyta</taxon>
        <taxon>Magnoliopsida</taxon>
        <taxon>Magnoliidae</taxon>
        <taxon>Piperales</taxon>
        <taxon>Aristolochiaceae</taxon>
        <taxon>Aristolochia</taxon>
    </lineage>
</organism>
<dbReference type="GO" id="GO:0005576">
    <property type="term" value="C:extracellular region"/>
    <property type="evidence" value="ECO:0007669"/>
    <property type="project" value="UniProtKB-SubCell"/>
</dbReference>
<sequence length="245" mass="27736">MASHLRLAFALLLLSPLAFSFAAAADKVPFALYYETLCPYCSNFIVNYLDKIFHNGLFDIVDLKLVPYGNARVGSNDSISCQHGPYECLLNTVEACAINIWPDVHKHFSFILCVESLVVERKYTDWESCFQKTGLDSRLVADCYTSGNGHKLDLQYAAETSALEPPHTYVPWVVVDGRPLYEDYEKFETYICKAYKGNPPEACKALPVLTTAQKKADRLAHVCYAKRIKRASPISMRRQMLEKIM</sequence>
<dbReference type="EMBL" id="JAINDJ010000003">
    <property type="protein sequence ID" value="KAG9453611.1"/>
    <property type="molecule type" value="Genomic_DNA"/>
</dbReference>
<evidence type="ECO:0000256" key="5">
    <source>
        <dbReference type="ARBA" id="ARBA00023180"/>
    </source>
</evidence>
<keyword evidence="3" id="KW-0964">Secreted</keyword>
<evidence type="ECO:0000256" key="4">
    <source>
        <dbReference type="ARBA" id="ARBA00022729"/>
    </source>
</evidence>
<evidence type="ECO:0000256" key="6">
    <source>
        <dbReference type="SAM" id="SignalP"/>
    </source>
</evidence>
<keyword evidence="4 6" id="KW-0732">Signal</keyword>
<evidence type="ECO:0000256" key="1">
    <source>
        <dbReference type="ARBA" id="ARBA00004613"/>
    </source>
</evidence>
<protein>
    <recommendedName>
        <fullName evidence="9">Gamma-interferon-inducible lysosomal thiol reductase</fullName>
    </recommendedName>
</protein>
<evidence type="ECO:0000256" key="2">
    <source>
        <dbReference type="ARBA" id="ARBA00005679"/>
    </source>
</evidence>
<feature type="signal peptide" evidence="6">
    <location>
        <begin position="1"/>
        <end position="25"/>
    </location>
</feature>
<gene>
    <name evidence="7" type="ORF">H6P81_006515</name>
</gene>
<accession>A0AAV7F0B0</accession>
<dbReference type="InterPro" id="IPR004911">
    <property type="entry name" value="Interferon-induced_GILT"/>
</dbReference>
<evidence type="ECO:0008006" key="9">
    <source>
        <dbReference type="Google" id="ProtNLM"/>
    </source>
</evidence>
<dbReference type="Pfam" id="PF03227">
    <property type="entry name" value="GILT"/>
    <property type="match status" value="1"/>
</dbReference>
<comment type="caution">
    <text evidence="7">The sequence shown here is derived from an EMBL/GenBank/DDBJ whole genome shotgun (WGS) entry which is preliminary data.</text>
</comment>
<dbReference type="AlphaFoldDB" id="A0AAV7F0B0"/>
<evidence type="ECO:0000313" key="8">
    <source>
        <dbReference type="Proteomes" id="UP000825729"/>
    </source>
</evidence>
<feature type="chain" id="PRO_5043753608" description="Gamma-interferon-inducible lysosomal thiol reductase" evidence="6">
    <location>
        <begin position="26"/>
        <end position="245"/>
    </location>
</feature>
<dbReference type="Proteomes" id="UP000825729">
    <property type="component" value="Unassembled WGS sequence"/>
</dbReference>
<evidence type="ECO:0000256" key="3">
    <source>
        <dbReference type="ARBA" id="ARBA00022525"/>
    </source>
</evidence>
<keyword evidence="5" id="KW-0325">Glycoprotein</keyword>
<comment type="subcellular location">
    <subcellularLocation>
        <location evidence="1">Secreted</location>
    </subcellularLocation>
</comment>
<dbReference type="PANTHER" id="PTHR13234">
    <property type="entry name" value="GAMMA-INTERFERON INDUCIBLE LYSOSOMAL THIOL REDUCTASE GILT"/>
    <property type="match status" value="1"/>
</dbReference>
<name>A0AAV7F0B0_ARIFI</name>
<proteinExistence type="inferred from homology"/>
<dbReference type="PANTHER" id="PTHR13234:SF8">
    <property type="entry name" value="GAMMA-INTERFERON-INDUCIBLE LYSOSOMAL THIOL REDUCTASE"/>
    <property type="match status" value="1"/>
</dbReference>
<dbReference type="GO" id="GO:0016671">
    <property type="term" value="F:oxidoreductase activity, acting on a sulfur group of donors, disulfide as acceptor"/>
    <property type="evidence" value="ECO:0007669"/>
    <property type="project" value="InterPro"/>
</dbReference>
<evidence type="ECO:0000313" key="7">
    <source>
        <dbReference type="EMBL" id="KAG9453611.1"/>
    </source>
</evidence>
<keyword evidence="8" id="KW-1185">Reference proteome</keyword>
<comment type="similarity">
    <text evidence="2">Belongs to the GILT family.</text>
</comment>
<reference evidence="7 8" key="1">
    <citation type="submission" date="2021-07" db="EMBL/GenBank/DDBJ databases">
        <title>The Aristolochia fimbriata genome: insights into angiosperm evolution, floral development and chemical biosynthesis.</title>
        <authorList>
            <person name="Jiao Y."/>
        </authorList>
    </citation>
    <scope>NUCLEOTIDE SEQUENCE [LARGE SCALE GENOMIC DNA]</scope>
    <source>
        <strain evidence="7">IBCAS-2021</strain>
        <tissue evidence="7">Leaf</tissue>
    </source>
</reference>